<reference evidence="2 3" key="1">
    <citation type="submission" date="2018-06" db="EMBL/GenBank/DDBJ databases">
        <authorList>
            <consortium name="Pathogen Informatics"/>
            <person name="Doyle S."/>
        </authorList>
    </citation>
    <scope>NUCLEOTIDE SEQUENCE [LARGE SCALE GENOMIC DNA]</scope>
    <source>
        <strain evidence="2 3">NCTC12961</strain>
    </source>
</reference>
<sequence>MAKAAQGGTGAGVGGVFFGLLLRQQSLGGTPDDTGSAFTHSAYILIYLALLVTLLAGPRRNFLLCAVIAGIVLLCAYLAISDYHAIYTLRETSALNPARVM</sequence>
<keyword evidence="1" id="KW-0472">Membrane</keyword>
<feature type="transmembrane region" description="Helical" evidence="1">
    <location>
        <begin position="62"/>
        <end position="80"/>
    </location>
</feature>
<evidence type="ECO:0000256" key="1">
    <source>
        <dbReference type="SAM" id="Phobius"/>
    </source>
</evidence>
<dbReference type="EMBL" id="LS483469">
    <property type="protein sequence ID" value="SQI43580.1"/>
    <property type="molecule type" value="Genomic_DNA"/>
</dbReference>
<dbReference type="AlphaFoldDB" id="A0A2X4VE75"/>
<organism evidence="2 3">
    <name type="scientific">Serratia plymuthica</name>
    <dbReference type="NCBI Taxonomy" id="82996"/>
    <lineage>
        <taxon>Bacteria</taxon>
        <taxon>Pseudomonadati</taxon>
        <taxon>Pseudomonadota</taxon>
        <taxon>Gammaproteobacteria</taxon>
        <taxon>Enterobacterales</taxon>
        <taxon>Yersiniaceae</taxon>
        <taxon>Serratia</taxon>
    </lineage>
</organism>
<evidence type="ECO:0000313" key="2">
    <source>
        <dbReference type="EMBL" id="SQI43580.1"/>
    </source>
</evidence>
<feature type="transmembrane region" description="Helical" evidence="1">
    <location>
        <begin position="37"/>
        <end position="55"/>
    </location>
</feature>
<dbReference type="Proteomes" id="UP000248897">
    <property type="component" value="Chromosome 1"/>
</dbReference>
<evidence type="ECO:0000313" key="3">
    <source>
        <dbReference type="Proteomes" id="UP000248897"/>
    </source>
</evidence>
<gene>
    <name evidence="2" type="ORF">NCTC12961_03960</name>
</gene>
<name>A0A2X4VE75_SERPL</name>
<keyword evidence="1" id="KW-1133">Transmembrane helix</keyword>
<accession>A0A2X4VE75</accession>
<proteinExistence type="predicted"/>
<keyword evidence="1" id="KW-0812">Transmembrane</keyword>
<protein>
    <submittedName>
        <fullName evidence="2">Uncharacterized protein</fullName>
    </submittedName>
</protein>